<feature type="region of interest" description="Disordered" evidence="1">
    <location>
        <begin position="154"/>
        <end position="211"/>
    </location>
</feature>
<gene>
    <name evidence="2" type="ORF">Cboi02_000128600</name>
</gene>
<feature type="region of interest" description="Disordered" evidence="1">
    <location>
        <begin position="648"/>
        <end position="668"/>
    </location>
</feature>
<comment type="caution">
    <text evidence="2">The sequence shown here is derived from an EMBL/GenBank/DDBJ whole genome shotgun (WGS) entry which is preliminary data.</text>
</comment>
<evidence type="ECO:0000256" key="1">
    <source>
        <dbReference type="SAM" id="MobiDB-lite"/>
    </source>
</evidence>
<feature type="compositionally biased region" description="Polar residues" evidence="1">
    <location>
        <begin position="34"/>
        <end position="51"/>
    </location>
</feature>
<dbReference type="EMBL" id="BSXN01000287">
    <property type="protein sequence ID" value="GME67946.1"/>
    <property type="molecule type" value="Genomic_DNA"/>
</dbReference>
<feature type="region of interest" description="Disordered" evidence="1">
    <location>
        <begin position="327"/>
        <end position="394"/>
    </location>
</feature>
<dbReference type="AlphaFoldDB" id="A0A9W6WEC7"/>
<name>A0A9W6WEC7_CANBO</name>
<sequence>MLQSIPTTFEFDTMSIVNPRIKSSTTDGEEEIEQLQSSPINANKNQSNEGNDTLPEPNKPFIIISNDSFDESHGDNYNLLDKTIDRIMEINEKNSLEDIKHFKEIITDTNNNDLPIFDNYDYEIDSAEFFDDICGNSFSDSEYETENDKARLEFRNPELSDENLITSSSSDRGSNYDSSSSSKGSSSSINSSIASDSGNESGSNDSTKQIDNETIQIYEELERLFTTRDEQVVKDTIELLKSQILPKLNILKDDANKYHELKKIFRLPSVTNLALLSNQYKKNNKKRYDIDMENELFNDEFVFHTITKKDKLNSKIQFKNEFDEFKRKNNTSANKDMKSNSESIPKKSKKQSLPESEVQPIVKIKSTTSSAKKQKKKPVKNSRRHSSKIPNLDTLGEVDDEFSIHDGITNGDGCKEIARAISIVKPQEKVLIVNSKSSDGSLNSFNNLENQVKELKIGEKSKEHNNSSSSSDPSTDHDTNVDFNFLQVSPIDASQIDDRKYFKEFDGNFDEELATQFNTGVKLIEISITKKPTPVVQTVKSVKSYEAVATIESDVTAETVETTNETIVGHNQTFVGGLENDAETIFSSNETIYNGSSIISQETVDDDDSTMETLTIILESKFAHAPTPRQQTSYGSFTSSISPVASNISASSTSSTSNTSVSTDTVSAPNYKSVGQDMYYSKPLPIPAAAPTTVTAAAVLYMSPNSARSRPNSPKKVRSLMKPFVSSTANSIKINPTIGSSSAPSSSPLPSSNSHPYAPHRPITTRSRSGSYATIIHNRNNSMANSPEIRNYSKRHDRNKDKRRIFALTRKELDELRCELAYNLLPELNSPNTNSNNHNESKSIKPIVSFFENFKSKNNNTDNNKNNAARFSLGSRKNEFDLDSNNYNIFKKPRFYESPICQLTNNQIEICIEYTLSRTLSSSYRF</sequence>
<reference evidence="2" key="1">
    <citation type="submission" date="2023-04" db="EMBL/GenBank/DDBJ databases">
        <title>Candida boidinii NBRC 10035.</title>
        <authorList>
            <person name="Ichikawa N."/>
            <person name="Sato H."/>
            <person name="Tonouchi N."/>
        </authorList>
    </citation>
    <scope>NUCLEOTIDE SEQUENCE</scope>
    <source>
        <strain evidence="2">NBRC 10035</strain>
    </source>
</reference>
<dbReference type="Proteomes" id="UP001165120">
    <property type="component" value="Unassembled WGS sequence"/>
</dbReference>
<protein>
    <submittedName>
        <fullName evidence="2">Unnamed protein product</fullName>
    </submittedName>
</protein>
<accession>A0A9W6WEC7</accession>
<organism evidence="2 3">
    <name type="scientific">Candida boidinii</name>
    <name type="common">Yeast</name>
    <dbReference type="NCBI Taxonomy" id="5477"/>
    <lineage>
        <taxon>Eukaryota</taxon>
        <taxon>Fungi</taxon>
        <taxon>Dikarya</taxon>
        <taxon>Ascomycota</taxon>
        <taxon>Saccharomycotina</taxon>
        <taxon>Pichiomycetes</taxon>
        <taxon>Pichiales</taxon>
        <taxon>Pichiaceae</taxon>
        <taxon>Ogataea</taxon>
        <taxon>Ogataea/Candida clade</taxon>
    </lineage>
</organism>
<feature type="compositionally biased region" description="Basic residues" evidence="1">
    <location>
        <begin position="372"/>
        <end position="387"/>
    </location>
</feature>
<feature type="compositionally biased region" description="Low complexity" evidence="1">
    <location>
        <begin position="167"/>
        <end position="206"/>
    </location>
</feature>
<keyword evidence="3" id="KW-1185">Reference proteome</keyword>
<evidence type="ECO:0000313" key="3">
    <source>
        <dbReference type="Proteomes" id="UP001165120"/>
    </source>
</evidence>
<feature type="compositionally biased region" description="Low complexity" evidence="1">
    <location>
        <begin position="740"/>
        <end position="756"/>
    </location>
</feature>
<feature type="region of interest" description="Disordered" evidence="1">
    <location>
        <begin position="21"/>
        <end position="59"/>
    </location>
</feature>
<proteinExistence type="predicted"/>
<feature type="region of interest" description="Disordered" evidence="1">
    <location>
        <begin position="458"/>
        <end position="481"/>
    </location>
</feature>
<evidence type="ECO:0000313" key="2">
    <source>
        <dbReference type="EMBL" id="GME67946.1"/>
    </source>
</evidence>
<feature type="region of interest" description="Disordered" evidence="1">
    <location>
        <begin position="732"/>
        <end position="769"/>
    </location>
</feature>